<accession>A0A1M7KN06</accession>
<proteinExistence type="predicted"/>
<keyword evidence="2" id="KW-1185">Reference proteome</keyword>
<dbReference type="EMBL" id="LT670848">
    <property type="protein sequence ID" value="SHM66684.1"/>
    <property type="molecule type" value="Genomic_DNA"/>
</dbReference>
<gene>
    <name evidence="1" type="ORF">SAMN05878281_1515</name>
</gene>
<evidence type="ECO:0000313" key="1">
    <source>
        <dbReference type="EMBL" id="SHM66684.1"/>
    </source>
</evidence>
<protein>
    <recommendedName>
        <fullName evidence="3">Lipocalin-like domain-containing protein</fullName>
    </recommendedName>
</protein>
<evidence type="ECO:0008006" key="3">
    <source>
        <dbReference type="Google" id="ProtNLM"/>
    </source>
</evidence>
<name>A0A1M7KN06_9FLAO</name>
<sequence>MYATFCGCVHLFNITQNQKMKNLLFIALFATLAGGCSTTPNSPDLNLDKKEITGKWQLTETLADPGDGSGTWQTVENGKTLEFDEDGIVYSSTSFCYGEEINEATYDASEKMISSNCADRNVTLSYELKEGNLFVTPHNPRCIEACGSKYSKIED</sequence>
<dbReference type="Proteomes" id="UP000190235">
    <property type="component" value="Chromosome I"/>
</dbReference>
<reference evidence="2" key="1">
    <citation type="submission" date="2016-11" db="EMBL/GenBank/DDBJ databases">
        <authorList>
            <person name="Varghese N."/>
            <person name="Submissions S."/>
        </authorList>
    </citation>
    <scope>NUCLEOTIDE SEQUENCE [LARGE SCALE GENOMIC DNA]</scope>
    <source>
        <strain evidence="2">ACAM 48</strain>
    </source>
</reference>
<evidence type="ECO:0000313" key="2">
    <source>
        <dbReference type="Proteomes" id="UP000190235"/>
    </source>
</evidence>
<organism evidence="1 2">
    <name type="scientific">Salegentibacter salegens</name>
    <dbReference type="NCBI Taxonomy" id="143223"/>
    <lineage>
        <taxon>Bacteria</taxon>
        <taxon>Pseudomonadati</taxon>
        <taxon>Bacteroidota</taxon>
        <taxon>Flavobacteriia</taxon>
        <taxon>Flavobacteriales</taxon>
        <taxon>Flavobacteriaceae</taxon>
        <taxon>Salegentibacter</taxon>
    </lineage>
</organism>
<dbReference type="STRING" id="143223.SAMN05878281_1515"/>
<dbReference type="AlphaFoldDB" id="A0A1M7KN06"/>